<accession>A0ABQ6D6B3</accession>
<reference evidence="2" key="1">
    <citation type="journal article" date="2019" name="Int. J. Syst. Evol. Microbiol.">
        <title>The Global Catalogue of Microorganisms (GCM) 10K type strain sequencing project: providing services to taxonomists for standard genome sequencing and annotation.</title>
        <authorList>
            <consortium name="The Broad Institute Genomics Platform"/>
            <consortium name="The Broad Institute Genome Sequencing Center for Infectious Disease"/>
            <person name="Wu L."/>
            <person name="Ma J."/>
        </authorList>
    </citation>
    <scope>NUCLEOTIDE SEQUENCE [LARGE SCALE GENOMIC DNA]</scope>
    <source>
        <strain evidence="2">NBRC 107710</strain>
    </source>
</reference>
<organism evidence="1 2">
    <name type="scientific">Methylobacterium brachythecii</name>
    <dbReference type="NCBI Taxonomy" id="1176177"/>
    <lineage>
        <taxon>Bacteria</taxon>
        <taxon>Pseudomonadati</taxon>
        <taxon>Pseudomonadota</taxon>
        <taxon>Alphaproteobacteria</taxon>
        <taxon>Hyphomicrobiales</taxon>
        <taxon>Methylobacteriaceae</taxon>
        <taxon>Methylobacterium</taxon>
    </lineage>
</organism>
<dbReference type="Proteomes" id="UP001156881">
    <property type="component" value="Unassembled WGS sequence"/>
</dbReference>
<protein>
    <submittedName>
        <fullName evidence="1">Uncharacterized protein</fullName>
    </submittedName>
</protein>
<evidence type="ECO:0000313" key="2">
    <source>
        <dbReference type="Proteomes" id="UP001156881"/>
    </source>
</evidence>
<dbReference type="EMBL" id="BSPG01000029">
    <property type="protein sequence ID" value="GLS45864.1"/>
    <property type="molecule type" value="Genomic_DNA"/>
</dbReference>
<gene>
    <name evidence="1" type="ORF">GCM10007884_38550</name>
</gene>
<sequence>MPVSCDVAGNGDARVRLRTCFRIKVPSLSGSVGGIGKAEIVKTDFWSDMPGSGASIAPRRTVTPNIEVR</sequence>
<keyword evidence="2" id="KW-1185">Reference proteome</keyword>
<name>A0ABQ6D6B3_9HYPH</name>
<proteinExistence type="predicted"/>
<comment type="caution">
    <text evidence="1">The sequence shown here is derived from an EMBL/GenBank/DDBJ whole genome shotgun (WGS) entry which is preliminary data.</text>
</comment>
<evidence type="ECO:0000313" key="1">
    <source>
        <dbReference type="EMBL" id="GLS45864.1"/>
    </source>
</evidence>